<evidence type="ECO:0000256" key="4">
    <source>
        <dbReference type="ARBA" id="ARBA00037106"/>
    </source>
</evidence>
<evidence type="ECO:0000256" key="3">
    <source>
        <dbReference type="ARBA" id="ARBA00022649"/>
    </source>
</evidence>
<evidence type="ECO:0000256" key="1">
    <source>
        <dbReference type="ARBA" id="ARBA00008580"/>
    </source>
</evidence>
<sequence length="104" mass="11720">MAKNTSISLGHHFDQFVDELVASGRYASASEVVRAGLRKLEEERDRMVLGEGVASGTATYNYRAIFRKLNDEREQWLKDNAKAIKAYNEKVESGGTFSDSVRKF</sequence>
<dbReference type="InterPro" id="IPR010985">
    <property type="entry name" value="Ribbon_hlx_hlx"/>
</dbReference>
<comment type="function">
    <text evidence="4">Antitoxin component of a type II toxin-antitoxin (TA) system. Neutralizes the effect of toxin ParE.</text>
</comment>
<evidence type="ECO:0000313" key="5">
    <source>
        <dbReference type="EMBL" id="RUO56818.1"/>
    </source>
</evidence>
<keyword evidence="3" id="KW-1277">Toxin-antitoxin system</keyword>
<dbReference type="OrthoDB" id="9815501at2"/>
<organism evidence="5 6">
    <name type="scientific">Pseudidiomarina homiensis</name>
    <dbReference type="NCBI Taxonomy" id="364198"/>
    <lineage>
        <taxon>Bacteria</taxon>
        <taxon>Pseudomonadati</taxon>
        <taxon>Pseudomonadota</taxon>
        <taxon>Gammaproteobacteria</taxon>
        <taxon>Alteromonadales</taxon>
        <taxon>Idiomarinaceae</taxon>
        <taxon>Pseudidiomarina</taxon>
    </lineage>
</organism>
<dbReference type="Proteomes" id="UP000287649">
    <property type="component" value="Unassembled WGS sequence"/>
</dbReference>
<dbReference type="Pfam" id="PF03693">
    <property type="entry name" value="ParD_antitoxin"/>
    <property type="match status" value="1"/>
</dbReference>
<proteinExistence type="inferred from homology"/>
<keyword evidence="6" id="KW-1185">Reference proteome</keyword>
<dbReference type="PANTHER" id="PTHR36582:SF2">
    <property type="entry name" value="ANTITOXIN PARD"/>
    <property type="match status" value="1"/>
</dbReference>
<dbReference type="EMBL" id="PIPX01000001">
    <property type="protein sequence ID" value="RUO56818.1"/>
    <property type="molecule type" value="Genomic_DNA"/>
</dbReference>
<gene>
    <name evidence="5" type="ORF">CWI70_08820</name>
</gene>
<dbReference type="InterPro" id="IPR009956">
    <property type="entry name" value="Post-segregation_anti-tox_CcdA"/>
</dbReference>
<dbReference type="InterPro" id="IPR022789">
    <property type="entry name" value="ParD"/>
</dbReference>
<comment type="similarity">
    <text evidence="1">Belongs to the ParD antitoxin family.</text>
</comment>
<dbReference type="PANTHER" id="PTHR36582">
    <property type="entry name" value="ANTITOXIN PARD"/>
    <property type="match status" value="1"/>
</dbReference>
<dbReference type="Gene3D" id="6.10.10.120">
    <property type="entry name" value="Antitoxin ParD1-like"/>
    <property type="match status" value="1"/>
</dbReference>
<protein>
    <recommendedName>
        <fullName evidence="2">Antitoxin ParD</fullName>
    </recommendedName>
</protein>
<dbReference type="AlphaFoldDB" id="A0A432Y755"/>
<dbReference type="RefSeq" id="WP_126772422.1">
    <property type="nucleotide sequence ID" value="NZ_JANQBU010000001.1"/>
</dbReference>
<evidence type="ECO:0000256" key="2">
    <source>
        <dbReference type="ARBA" id="ARBA00017940"/>
    </source>
</evidence>
<dbReference type="GO" id="GO:0006355">
    <property type="term" value="P:regulation of DNA-templated transcription"/>
    <property type="evidence" value="ECO:0007669"/>
    <property type="project" value="InterPro"/>
</dbReference>
<comment type="caution">
    <text evidence="5">The sequence shown here is derived from an EMBL/GenBank/DDBJ whole genome shotgun (WGS) entry which is preliminary data.</text>
</comment>
<dbReference type="CDD" id="cd22231">
    <property type="entry name" value="RHH_NikR_HicB-like"/>
    <property type="match status" value="1"/>
</dbReference>
<name>A0A432Y755_9GAMM</name>
<dbReference type="SUPFAM" id="SSF47598">
    <property type="entry name" value="Ribbon-helix-helix"/>
    <property type="match status" value="1"/>
</dbReference>
<dbReference type="NCBIfam" id="TIGR02606">
    <property type="entry name" value="antidote_CC2985"/>
    <property type="match status" value="1"/>
</dbReference>
<evidence type="ECO:0000313" key="6">
    <source>
        <dbReference type="Proteomes" id="UP000287649"/>
    </source>
</evidence>
<reference evidence="6" key="1">
    <citation type="journal article" date="2018" name="Front. Microbiol.">
        <title>Genome-Based Analysis Reveals the Taxonomy and Diversity of the Family Idiomarinaceae.</title>
        <authorList>
            <person name="Liu Y."/>
            <person name="Lai Q."/>
            <person name="Shao Z."/>
        </authorList>
    </citation>
    <scope>NUCLEOTIDE SEQUENCE [LARGE SCALE GENOMIC DNA]</scope>
    <source>
        <strain evidence="6">PO-M2</strain>
    </source>
</reference>
<dbReference type="InterPro" id="IPR038296">
    <property type="entry name" value="ParD_sf"/>
</dbReference>
<dbReference type="Pfam" id="PF07362">
    <property type="entry name" value="CcdA"/>
    <property type="match status" value="1"/>
</dbReference>
<accession>A0A432Y755</accession>